<dbReference type="Gene3D" id="3.40.50.300">
    <property type="entry name" value="P-loop containing nucleotide triphosphate hydrolases"/>
    <property type="match status" value="1"/>
</dbReference>
<sequence>MADLNKGEDVGETQDVGGWKLCSMFAANFVNNARVCEPPKLYYLWRASLFSLSDTFPSHFDLARHIVQNFLRAWAACGFPTFLHFPAIHLISSWSYSFDLVIFPPQSSAKQQWIFLISPGADADKSFPRVGESCKVKLITRGKEDKTDWLQAERVENDVGSMLGAEAEKLAAFLVTIKQSEAGCLKKPLISDDGGGHNRGPKQLYGKKAVLVNIEVAISAKTVEAEIGALDELMSPQSKCSQRQRQAFQYLMNFKNPAFCTNLFEELPWMARPLRENSVVPKSITNLYKDLDDHQKRAYKELLSNLPCGFGILPGGPGAGKTHWNIVVSAMAQSTPMKIIGAQGQALSHNIKILYLLDINKPLDDICTKYLKTYRAIGLRKRFVRLQPSSAQNDDSRNAYRFQITAKLKGKFSSIQRPDVPPTLDEAAWDLYQKHRANRYKELCACLAKLSGQSSGDQRGKTNQDKEKILQRTFKDAVKKLYQDLLENEIDFIFATPVCASYGLKDGHFRPDIVFFDESPHAKECSTLISVAKFEPKAWFFTGDYRQTRPFLVSDKAVDNPYAAQLLTSTMERAANSGAVPVQLLLNHRAYGNLQALGSRLFYQERHRRAEVLVMNPRFGSRGYGQQSNYISQVLKEYHDVERQATTIKWHEELPENVLSTDVTMETQKEKENREWLEANTFQRGQALSQSSYLQQNLTIKSSETVARETSFFEPDLICEEMASLTFSKRSTSVENPRFEQIAPGNDADQVAFDGFFW</sequence>
<dbReference type="Pfam" id="PF13086">
    <property type="entry name" value="AAA_11"/>
    <property type="match status" value="1"/>
</dbReference>
<dbReference type="SUPFAM" id="SSF52540">
    <property type="entry name" value="P-loop containing nucleoside triphosphate hydrolases"/>
    <property type="match status" value="1"/>
</dbReference>
<dbReference type="Proteomes" id="UP001217918">
    <property type="component" value="Unassembled WGS sequence"/>
</dbReference>
<dbReference type="InterPro" id="IPR045055">
    <property type="entry name" value="DNA2/NAM7-like"/>
</dbReference>
<proteinExistence type="predicted"/>
<feature type="domain" description="DNA2/NAM7 helicase helicase" evidence="1">
    <location>
        <begin position="291"/>
        <end position="554"/>
    </location>
</feature>
<evidence type="ECO:0000259" key="1">
    <source>
        <dbReference type="Pfam" id="PF13086"/>
    </source>
</evidence>
<keyword evidence="3" id="KW-1185">Reference proteome</keyword>
<dbReference type="AlphaFoldDB" id="A0AAD9ICS1"/>
<dbReference type="InterPro" id="IPR041677">
    <property type="entry name" value="DNA2/NAM7_AAA_11"/>
</dbReference>
<evidence type="ECO:0000313" key="2">
    <source>
        <dbReference type="EMBL" id="KAK2075368.1"/>
    </source>
</evidence>
<reference evidence="2" key="1">
    <citation type="journal article" date="2023" name="Mol. Plant Microbe Interact.">
        <title>Elucidating the Obligate Nature and Biological Capacity of an Invasive Fungal Corn Pathogen.</title>
        <authorList>
            <person name="MacCready J.S."/>
            <person name="Roggenkamp E.M."/>
            <person name="Gdanetz K."/>
            <person name="Chilvers M.I."/>
        </authorList>
    </citation>
    <scope>NUCLEOTIDE SEQUENCE</scope>
    <source>
        <strain evidence="2">PM02</strain>
    </source>
</reference>
<name>A0AAD9ICS1_9PEZI</name>
<protein>
    <recommendedName>
        <fullName evidence="1">DNA2/NAM7 helicase helicase domain-containing protein</fullName>
    </recommendedName>
</protein>
<dbReference type="GO" id="GO:0004386">
    <property type="term" value="F:helicase activity"/>
    <property type="evidence" value="ECO:0007669"/>
    <property type="project" value="InterPro"/>
</dbReference>
<accession>A0AAD9ICS1</accession>
<gene>
    <name evidence="2" type="ORF">P8C59_009497</name>
</gene>
<dbReference type="PANTHER" id="PTHR10887:SF495">
    <property type="entry name" value="HELICASE SENATAXIN ISOFORM X1-RELATED"/>
    <property type="match status" value="1"/>
</dbReference>
<comment type="caution">
    <text evidence="2">The sequence shown here is derived from an EMBL/GenBank/DDBJ whole genome shotgun (WGS) entry which is preliminary data.</text>
</comment>
<dbReference type="InterPro" id="IPR027417">
    <property type="entry name" value="P-loop_NTPase"/>
</dbReference>
<dbReference type="PANTHER" id="PTHR10887">
    <property type="entry name" value="DNA2/NAM7 HELICASE FAMILY"/>
    <property type="match status" value="1"/>
</dbReference>
<evidence type="ECO:0000313" key="3">
    <source>
        <dbReference type="Proteomes" id="UP001217918"/>
    </source>
</evidence>
<organism evidence="2 3">
    <name type="scientific">Phyllachora maydis</name>
    <dbReference type="NCBI Taxonomy" id="1825666"/>
    <lineage>
        <taxon>Eukaryota</taxon>
        <taxon>Fungi</taxon>
        <taxon>Dikarya</taxon>
        <taxon>Ascomycota</taxon>
        <taxon>Pezizomycotina</taxon>
        <taxon>Sordariomycetes</taxon>
        <taxon>Sordariomycetidae</taxon>
        <taxon>Phyllachorales</taxon>
        <taxon>Phyllachoraceae</taxon>
        <taxon>Phyllachora</taxon>
    </lineage>
</organism>
<dbReference type="EMBL" id="JAQQPM010000009">
    <property type="protein sequence ID" value="KAK2075368.1"/>
    <property type="molecule type" value="Genomic_DNA"/>
</dbReference>